<accession>A0A8S9HUW5</accession>
<evidence type="ECO:0000313" key="2">
    <source>
        <dbReference type="EMBL" id="KAF2596314.1"/>
    </source>
</evidence>
<gene>
    <name evidence="2" type="ORF">F2Q68_00009357</name>
    <name evidence="1" type="ORF">F2Q70_00016391</name>
</gene>
<organism evidence="1">
    <name type="scientific">Brassica cretica</name>
    <name type="common">Mustard</name>
    <dbReference type="NCBI Taxonomy" id="69181"/>
    <lineage>
        <taxon>Eukaryota</taxon>
        <taxon>Viridiplantae</taxon>
        <taxon>Streptophyta</taxon>
        <taxon>Embryophyta</taxon>
        <taxon>Tracheophyta</taxon>
        <taxon>Spermatophyta</taxon>
        <taxon>Magnoliopsida</taxon>
        <taxon>eudicotyledons</taxon>
        <taxon>Gunneridae</taxon>
        <taxon>Pentapetalae</taxon>
        <taxon>rosids</taxon>
        <taxon>malvids</taxon>
        <taxon>Brassicales</taxon>
        <taxon>Brassicaceae</taxon>
        <taxon>Brassiceae</taxon>
        <taxon>Brassica</taxon>
    </lineage>
</organism>
<protein>
    <submittedName>
        <fullName evidence="1">Uncharacterized protein</fullName>
    </submittedName>
</protein>
<evidence type="ECO:0000313" key="1">
    <source>
        <dbReference type="EMBL" id="KAF2561404.1"/>
    </source>
</evidence>
<proteinExistence type="predicted"/>
<sequence>MVILEPFETFELAFQCHRFEVNQHPVEDVIPGLLKRSQSAFTEEWSVCLARGSCRGDEGLSIDETTLVSIDSDARIWAEHIL</sequence>
<dbReference type="EMBL" id="QGKW02000717">
    <property type="protein sequence ID" value="KAF2596314.1"/>
    <property type="molecule type" value="Genomic_DNA"/>
</dbReference>
<reference evidence="1" key="1">
    <citation type="submission" date="2019-12" db="EMBL/GenBank/DDBJ databases">
        <title>Genome sequencing and annotation of Brassica cretica.</title>
        <authorList>
            <person name="Studholme D.J."/>
            <person name="Sarris P.F."/>
        </authorList>
    </citation>
    <scope>NUCLEOTIDE SEQUENCE</scope>
    <source>
        <strain evidence="2">PFS-001/15</strain>
        <strain evidence="1">PFS-102/07</strain>
        <tissue evidence="1">Leaf</tissue>
    </source>
</reference>
<dbReference type="Proteomes" id="UP000712281">
    <property type="component" value="Unassembled WGS sequence"/>
</dbReference>
<comment type="caution">
    <text evidence="1">The sequence shown here is derived from an EMBL/GenBank/DDBJ whole genome shotgun (WGS) entry which is preliminary data.</text>
</comment>
<dbReference type="AlphaFoldDB" id="A0A8S9HUW5"/>
<name>A0A8S9HUW5_BRACR</name>
<dbReference type="EMBL" id="QGKY02001250">
    <property type="protein sequence ID" value="KAF2561404.1"/>
    <property type="molecule type" value="Genomic_DNA"/>
</dbReference>